<dbReference type="Gene3D" id="3.40.50.10330">
    <property type="entry name" value="Probable inorganic polyphosphate/atp-NAD kinase, domain 1"/>
    <property type="match status" value="1"/>
</dbReference>
<dbReference type="SUPFAM" id="SSF111331">
    <property type="entry name" value="NAD kinase/diacylglycerol kinase-like"/>
    <property type="match status" value="1"/>
</dbReference>
<dbReference type="Proteomes" id="UP000518266">
    <property type="component" value="Unassembled WGS sequence"/>
</dbReference>
<reference evidence="2 3" key="1">
    <citation type="submission" date="2020-03" db="EMBL/GenBank/DDBJ databases">
        <title>Dissostichus mawsoni Genome sequencing and assembly.</title>
        <authorList>
            <person name="Park H."/>
        </authorList>
    </citation>
    <scope>NUCLEOTIDE SEQUENCE [LARGE SCALE GENOMIC DNA]</scope>
    <source>
        <strain evidence="2">DM0001</strain>
        <tissue evidence="2">Muscle</tissue>
    </source>
</reference>
<dbReference type="GO" id="GO:0001729">
    <property type="term" value="F:ceramide kinase activity"/>
    <property type="evidence" value="ECO:0007669"/>
    <property type="project" value="TreeGrafter"/>
</dbReference>
<name>A0A7J5ZER9_DISMA</name>
<dbReference type="AlphaFoldDB" id="A0A7J5ZER9"/>
<dbReference type="InterPro" id="IPR045363">
    <property type="entry name" value="CERK_C"/>
</dbReference>
<dbReference type="InterPro" id="IPR016064">
    <property type="entry name" value="NAD/diacylglycerol_kinase_sf"/>
</dbReference>
<dbReference type="InterPro" id="IPR017438">
    <property type="entry name" value="ATP-NAD_kinase_N"/>
</dbReference>
<dbReference type="GO" id="GO:0016020">
    <property type="term" value="C:membrane"/>
    <property type="evidence" value="ECO:0007669"/>
    <property type="project" value="GOC"/>
</dbReference>
<evidence type="ECO:0000259" key="1">
    <source>
        <dbReference type="PROSITE" id="PS50146"/>
    </source>
</evidence>
<accession>A0A7J5ZER9</accession>
<dbReference type="EMBL" id="JAAKFY010000003">
    <property type="protein sequence ID" value="KAF3859509.1"/>
    <property type="molecule type" value="Genomic_DNA"/>
</dbReference>
<dbReference type="Pfam" id="PF19280">
    <property type="entry name" value="CERK_C"/>
    <property type="match status" value="1"/>
</dbReference>
<dbReference type="Gene3D" id="2.60.200.40">
    <property type="match status" value="1"/>
</dbReference>
<evidence type="ECO:0000313" key="3">
    <source>
        <dbReference type="Proteomes" id="UP000518266"/>
    </source>
</evidence>
<protein>
    <recommendedName>
        <fullName evidence="1">DAGKc domain-containing protein</fullName>
    </recommendedName>
</protein>
<keyword evidence="3" id="KW-1185">Reference proteome</keyword>
<dbReference type="OrthoDB" id="530923at2759"/>
<dbReference type="InterPro" id="IPR001206">
    <property type="entry name" value="Diacylglycerol_kinase_cat_dom"/>
</dbReference>
<evidence type="ECO:0000313" key="2">
    <source>
        <dbReference type="EMBL" id="KAF3859509.1"/>
    </source>
</evidence>
<dbReference type="InterPro" id="IPR050187">
    <property type="entry name" value="Lipid_Phosphate_FormReg"/>
</dbReference>
<gene>
    <name evidence="2" type="ORF">F7725_021908</name>
</gene>
<dbReference type="Pfam" id="PF00781">
    <property type="entry name" value="DAGK_cat"/>
    <property type="match status" value="1"/>
</dbReference>
<dbReference type="PROSITE" id="PS50146">
    <property type="entry name" value="DAGK"/>
    <property type="match status" value="1"/>
</dbReference>
<dbReference type="PANTHER" id="PTHR12358:SF25">
    <property type="entry name" value="CERAMIDE KINASE"/>
    <property type="match status" value="1"/>
</dbReference>
<comment type="caution">
    <text evidence="2">The sequence shown here is derived from an EMBL/GenBank/DDBJ whole genome shotgun (WGS) entry which is preliminary data.</text>
</comment>
<organism evidence="2 3">
    <name type="scientific">Dissostichus mawsoni</name>
    <name type="common">Antarctic cod</name>
    <dbReference type="NCBI Taxonomy" id="36200"/>
    <lineage>
        <taxon>Eukaryota</taxon>
        <taxon>Metazoa</taxon>
        <taxon>Chordata</taxon>
        <taxon>Craniata</taxon>
        <taxon>Vertebrata</taxon>
        <taxon>Euteleostomi</taxon>
        <taxon>Actinopterygii</taxon>
        <taxon>Neopterygii</taxon>
        <taxon>Teleostei</taxon>
        <taxon>Neoteleostei</taxon>
        <taxon>Acanthomorphata</taxon>
        <taxon>Eupercaria</taxon>
        <taxon>Perciformes</taxon>
        <taxon>Notothenioidei</taxon>
        <taxon>Nototheniidae</taxon>
        <taxon>Dissostichus</taxon>
    </lineage>
</organism>
<feature type="domain" description="DAGKc" evidence="1">
    <location>
        <begin position="1"/>
        <end position="107"/>
    </location>
</feature>
<dbReference type="PANTHER" id="PTHR12358">
    <property type="entry name" value="SPHINGOSINE KINASE"/>
    <property type="match status" value="1"/>
</dbReference>
<proteinExistence type="predicted"/>
<sequence>MCHRTNVKLVYTDITCLPRVVCVGGDGMFSEILHGLISRTQTDNGVDPNQPDAELVPCSVHIGIIPAGSTDCICFATVGTNDPVTSALHIIVADGRMLSSPQRQLSQILCLVAWIRFLWDVLTDSERKRWMGPARYDLSGVKTFLSHNYYEGSISFLPAENNMGDPRDKLQCRSGCSVCQHKPSSKDTQWEMSEEKEKSDKVGGWRTIRGKFIAINAASMSCACPRSPKGLSPSAHLADGTTDLILVRKCSRLDFLTHLLRHTNKEDQFDHSFVEVHRVRKFNFQPQQNEMHSLEDLTETPKKTGFRPICSAQTNYNYQDSHSSWNATGRFYLTLPSVSAPVDQAVCPGYRGAAAVFVRRPLHTVGIGTKHTRFSGLRAGSDN</sequence>
<dbReference type="GO" id="GO:0006672">
    <property type="term" value="P:ceramide metabolic process"/>
    <property type="evidence" value="ECO:0007669"/>
    <property type="project" value="TreeGrafter"/>
</dbReference>